<organism evidence="2 3">
    <name type="scientific">Staphylococcus casei</name>
    <dbReference type="NCBI Taxonomy" id="201828"/>
    <lineage>
        <taxon>Bacteria</taxon>
        <taxon>Bacillati</taxon>
        <taxon>Bacillota</taxon>
        <taxon>Bacilli</taxon>
        <taxon>Bacillales</taxon>
        <taxon>Staphylococcaceae</taxon>
        <taxon>Staphylococcus</taxon>
    </lineage>
</organism>
<feature type="transmembrane region" description="Helical" evidence="1">
    <location>
        <begin position="46"/>
        <end position="65"/>
    </location>
</feature>
<keyword evidence="2" id="KW-0614">Plasmid</keyword>
<reference evidence="2 3" key="1">
    <citation type="journal article" date="2024" name="ISME J.">
        <title>Staphylococcus epidermidis bacteriocin A37 kills natural competitors with a unique mechanism of action.</title>
        <authorList>
            <person name="Puls J.S."/>
            <person name="Winnerling B."/>
            <person name="Power J.J."/>
            <person name="Kruger A.M."/>
            <person name="Brajtenbach D."/>
            <person name="Johnson M."/>
            <person name="Bilici K."/>
            <person name="Camus L."/>
            <person name="Fliesswasser T."/>
            <person name="Schneider T."/>
            <person name="Sahl H.G."/>
            <person name="Ghosal D."/>
            <person name="Kubitscheck U."/>
            <person name="Heilbronner S."/>
            <person name="Grein F."/>
        </authorList>
    </citation>
    <scope>NUCLEOTIDE SEQUENCE [LARGE SCALE GENOMIC DNA]</scope>
    <source>
        <strain evidence="2 3">SCK7</strain>
    </source>
</reference>
<keyword evidence="1" id="KW-0812">Transmembrane</keyword>
<dbReference type="Proteomes" id="UP001468345">
    <property type="component" value="Plasmid unnamed2"/>
</dbReference>
<geneLocation type="plasmid" evidence="2 3">
    <name>unnamed2</name>
</geneLocation>
<keyword evidence="1" id="KW-1133">Transmembrane helix</keyword>
<dbReference type="InterPro" id="IPR058175">
    <property type="entry name" value="ElxI1-like"/>
</dbReference>
<dbReference type="EMBL" id="CP133008">
    <property type="protein sequence ID" value="WZG10738.1"/>
    <property type="molecule type" value="Genomic_DNA"/>
</dbReference>
<name>A0ABZ2WG98_9STAP</name>
<evidence type="ECO:0000313" key="2">
    <source>
        <dbReference type="EMBL" id="WZG10738.1"/>
    </source>
</evidence>
<dbReference type="NCBIfam" id="NF047829">
    <property type="entry name" value="epilancin_ElxI1"/>
    <property type="match status" value="1"/>
</dbReference>
<sequence>MRFLTKILDFLATICVVLLFLKFAIHTANGIFNWHLQWYFLEDIPYMAIILFVLIFVFAIPSEMIKDKSDK</sequence>
<dbReference type="RefSeq" id="WP_341637024.1">
    <property type="nucleotide sequence ID" value="NZ_CP133008.1"/>
</dbReference>
<evidence type="ECO:0000313" key="3">
    <source>
        <dbReference type="Proteomes" id="UP001468345"/>
    </source>
</evidence>
<accession>A0ABZ2WG98</accession>
<gene>
    <name evidence="2" type="primary">elkI1</name>
    <name evidence="2" type="ORF">SHJJP9002_002714</name>
</gene>
<protein>
    <submittedName>
        <fullName evidence="2">Immunity protein</fullName>
    </submittedName>
</protein>
<keyword evidence="3" id="KW-1185">Reference proteome</keyword>
<evidence type="ECO:0000256" key="1">
    <source>
        <dbReference type="SAM" id="Phobius"/>
    </source>
</evidence>
<keyword evidence="1" id="KW-0472">Membrane</keyword>
<proteinExistence type="predicted"/>